<evidence type="ECO:0000313" key="2">
    <source>
        <dbReference type="EMBL" id="CAD9097169.1"/>
    </source>
</evidence>
<protein>
    <submittedName>
        <fullName evidence="2">Uncharacterized protein</fullName>
    </submittedName>
</protein>
<dbReference type="AlphaFoldDB" id="A0A7S1PRF3"/>
<accession>A0A7S1PRF3</accession>
<feature type="compositionally biased region" description="Low complexity" evidence="1">
    <location>
        <begin position="367"/>
        <end position="389"/>
    </location>
</feature>
<evidence type="ECO:0000256" key="1">
    <source>
        <dbReference type="SAM" id="MobiDB-lite"/>
    </source>
</evidence>
<gene>
    <name evidence="2" type="ORF">NDES1114_LOCUS5149</name>
</gene>
<reference evidence="2" key="1">
    <citation type="submission" date="2021-01" db="EMBL/GenBank/DDBJ databases">
        <authorList>
            <person name="Corre E."/>
            <person name="Pelletier E."/>
            <person name="Niang G."/>
            <person name="Scheremetjew M."/>
            <person name="Finn R."/>
            <person name="Kale V."/>
            <person name="Holt S."/>
            <person name="Cochrane G."/>
            <person name="Meng A."/>
            <person name="Brown T."/>
            <person name="Cohen L."/>
        </authorList>
    </citation>
    <scope>NUCLEOTIDE SEQUENCE</scope>
    <source>
        <strain evidence="2">CCAP 1951/1</strain>
    </source>
</reference>
<feature type="compositionally biased region" description="Low complexity" evidence="1">
    <location>
        <begin position="185"/>
        <end position="198"/>
    </location>
</feature>
<dbReference type="EMBL" id="HBGF01007598">
    <property type="protein sequence ID" value="CAD9097169.1"/>
    <property type="molecule type" value="Transcribed_RNA"/>
</dbReference>
<name>A0A7S1PRF3_NEODS</name>
<feature type="compositionally biased region" description="Polar residues" evidence="1">
    <location>
        <begin position="199"/>
        <end position="210"/>
    </location>
</feature>
<feature type="region of interest" description="Disordered" evidence="1">
    <location>
        <begin position="527"/>
        <end position="546"/>
    </location>
</feature>
<sequence>MSTEVKSGAEDERFASDLVREECSRAGRDHVPGPVLLQGHRHPVQQNHSTGGLVMGVIQVTCPACKGIISIIDLEQQNLLVCDSCQRVLQQRNDDDARSTLYDVVDFTVKTGASGPVKVYSSQDKQRLRARLTAFYHAFDLDVSNWRINQLVESTITEEQMFTKLVSRYPESQQVFSGHAPPCSPAAARPRSSPNSCATSASTAPTNGYSVPTGGTGPVKEYTGELHRKLKQRLDAFYRVHNPAEADVKVAKALTMKATEEALFSMLALLYAVAVSPPRLGYDPEDFTVPTGGSGSIKKYTNQLKACLRVRLTAFYHAHNPEQAEPAEKVAEALGMAATEEQLFSKLVSLYPGSPPVRRAWPPIAQSAASSPVPKSAPAAAASPGAAGPRPYDPDDFTAPTGASGPVNEYTGQAKVRLRTRLAAFFNVYEPLETTAVKQGIDTFMETAVTETEIFMRLARQVPESQAVFSGQAPFPRSRPGSLVRRAEAMIRHYDPDAVTLLLEERYRGRPGELLLELRERHGPEPLYFGGPLPEASPPSRGCVAM</sequence>
<feature type="region of interest" description="Disordered" evidence="1">
    <location>
        <begin position="177"/>
        <end position="217"/>
    </location>
</feature>
<feature type="region of interest" description="Disordered" evidence="1">
    <location>
        <begin position="367"/>
        <end position="409"/>
    </location>
</feature>
<organism evidence="2">
    <name type="scientific">Neobodo designis</name>
    <name type="common">Flagellated protozoan</name>
    <name type="synonym">Bodo designis</name>
    <dbReference type="NCBI Taxonomy" id="312471"/>
    <lineage>
        <taxon>Eukaryota</taxon>
        <taxon>Discoba</taxon>
        <taxon>Euglenozoa</taxon>
        <taxon>Kinetoplastea</taxon>
        <taxon>Metakinetoplastina</taxon>
        <taxon>Neobodonida</taxon>
        <taxon>Neobodo</taxon>
    </lineage>
</organism>
<proteinExistence type="predicted"/>